<feature type="region of interest" description="Disordered" evidence="1">
    <location>
        <begin position="1"/>
        <end position="20"/>
    </location>
</feature>
<comment type="caution">
    <text evidence="2">The sequence shown here is derived from an EMBL/GenBank/DDBJ whole genome shotgun (WGS) entry which is preliminary data.</text>
</comment>
<name>A0A179GIR4_PURLI</name>
<reference evidence="2 3" key="1">
    <citation type="submission" date="2016-01" db="EMBL/GenBank/DDBJ databases">
        <title>Biosynthesis of antibiotic leucinostatins and their inhibition on Phytophthora in bio-control Purpureocillium lilacinum.</title>
        <authorList>
            <person name="Wang G."/>
            <person name="Liu Z."/>
            <person name="Lin R."/>
            <person name="Li E."/>
            <person name="Mao Z."/>
            <person name="Ling J."/>
            <person name="Yin W."/>
            <person name="Xie B."/>
        </authorList>
    </citation>
    <scope>NUCLEOTIDE SEQUENCE [LARGE SCALE GENOMIC DNA]</scope>
    <source>
        <strain evidence="2">PLBJ-1</strain>
    </source>
</reference>
<evidence type="ECO:0000313" key="2">
    <source>
        <dbReference type="EMBL" id="OAQ77261.1"/>
    </source>
</evidence>
<protein>
    <submittedName>
        <fullName evidence="2">Uncharacterized protein</fullName>
    </submittedName>
</protein>
<proteinExistence type="predicted"/>
<evidence type="ECO:0000256" key="1">
    <source>
        <dbReference type="SAM" id="MobiDB-lite"/>
    </source>
</evidence>
<organism evidence="2 3">
    <name type="scientific">Purpureocillium lilacinum</name>
    <name type="common">Paecilomyces lilacinus</name>
    <dbReference type="NCBI Taxonomy" id="33203"/>
    <lineage>
        <taxon>Eukaryota</taxon>
        <taxon>Fungi</taxon>
        <taxon>Dikarya</taxon>
        <taxon>Ascomycota</taxon>
        <taxon>Pezizomycotina</taxon>
        <taxon>Sordariomycetes</taxon>
        <taxon>Hypocreomycetidae</taxon>
        <taxon>Hypocreales</taxon>
        <taxon>Ophiocordycipitaceae</taxon>
        <taxon>Purpureocillium</taxon>
    </lineage>
</organism>
<sequence length="109" mass="11878">MEGHYRGWSLVTRSPSAGPGPSTLVLPVLVRSSAARAGQGLAGLFQGVMRAGLVAYSRLQRIRTVADARFVHCASQRGTVGWFVSGQPTLDRYETKRDLDLEMPAEVYN</sequence>
<gene>
    <name evidence="2" type="ORF">VFPBJ_07733</name>
</gene>
<dbReference type="AlphaFoldDB" id="A0A179GIR4"/>
<dbReference type="Proteomes" id="UP000078240">
    <property type="component" value="Unassembled WGS sequence"/>
</dbReference>
<dbReference type="EMBL" id="LSBH01000006">
    <property type="protein sequence ID" value="OAQ77261.1"/>
    <property type="molecule type" value="Genomic_DNA"/>
</dbReference>
<accession>A0A179GIR4</accession>
<evidence type="ECO:0000313" key="3">
    <source>
        <dbReference type="Proteomes" id="UP000078240"/>
    </source>
</evidence>